<dbReference type="CTD" id="8590930"/>
<dbReference type="EMBL" id="HE601027">
    <property type="protein sequence ID" value="CAP35382.1"/>
    <property type="molecule type" value="Genomic_DNA"/>
</dbReference>
<accession>A8XRV6</accession>
<feature type="region of interest" description="Disordered" evidence="2">
    <location>
        <begin position="209"/>
        <end position="239"/>
    </location>
</feature>
<evidence type="ECO:0000313" key="5">
    <source>
        <dbReference type="WormBase" id="CBG17832"/>
    </source>
</evidence>
<dbReference type="GeneID" id="8590930"/>
<evidence type="ECO:0000313" key="3">
    <source>
        <dbReference type="EMBL" id="CAP35382.1"/>
    </source>
</evidence>
<evidence type="ECO:0000313" key="4">
    <source>
        <dbReference type="Proteomes" id="UP000008549"/>
    </source>
</evidence>
<reference evidence="3 4" key="2">
    <citation type="journal article" date="2011" name="PLoS Genet.">
        <title>Caenorhabditis briggsae recombinant inbred line genotypes reveal inter-strain incompatibility and the evolution of recombination.</title>
        <authorList>
            <person name="Ross J.A."/>
            <person name="Koboldt D.C."/>
            <person name="Staisch J.E."/>
            <person name="Chamberlin H.M."/>
            <person name="Gupta B.P."/>
            <person name="Miller R.D."/>
            <person name="Baird S.E."/>
            <person name="Haag E.S."/>
        </authorList>
    </citation>
    <scope>NUCLEOTIDE SEQUENCE [LARGE SCALE GENOMIC DNA]</scope>
    <source>
        <strain evidence="3 4">AF16</strain>
    </source>
</reference>
<reference evidence="3 4" key="1">
    <citation type="journal article" date="2003" name="PLoS Biol.">
        <title>The genome sequence of Caenorhabditis briggsae: a platform for comparative genomics.</title>
        <authorList>
            <person name="Stein L.D."/>
            <person name="Bao Z."/>
            <person name="Blasiar D."/>
            <person name="Blumenthal T."/>
            <person name="Brent M.R."/>
            <person name="Chen N."/>
            <person name="Chinwalla A."/>
            <person name="Clarke L."/>
            <person name="Clee C."/>
            <person name="Coghlan A."/>
            <person name="Coulson A."/>
            <person name="D'Eustachio P."/>
            <person name="Fitch D.H."/>
            <person name="Fulton L.A."/>
            <person name="Fulton R.E."/>
            <person name="Griffiths-Jones S."/>
            <person name="Harris T.W."/>
            <person name="Hillier L.W."/>
            <person name="Kamath R."/>
            <person name="Kuwabara P.E."/>
            <person name="Mardis E.R."/>
            <person name="Marra M.A."/>
            <person name="Miner T.L."/>
            <person name="Minx P."/>
            <person name="Mullikin J.C."/>
            <person name="Plumb R.W."/>
            <person name="Rogers J."/>
            <person name="Schein J.E."/>
            <person name="Sohrmann M."/>
            <person name="Spieth J."/>
            <person name="Stajich J.E."/>
            <person name="Wei C."/>
            <person name="Willey D."/>
            <person name="Wilson R.K."/>
            <person name="Durbin R."/>
            <person name="Waterston R.H."/>
        </authorList>
    </citation>
    <scope>NUCLEOTIDE SEQUENCE [LARGE SCALE GENOMIC DNA]</scope>
    <source>
        <strain evidence="3 4">AF16</strain>
    </source>
</reference>
<dbReference type="Proteomes" id="UP000008549">
    <property type="component" value="Unassembled WGS sequence"/>
</dbReference>
<dbReference type="KEGG" id="cbr:CBG_17832"/>
<dbReference type="HOGENOM" id="CLU_1162042_0_0_1"/>
<evidence type="ECO:0000256" key="2">
    <source>
        <dbReference type="SAM" id="MobiDB-lite"/>
    </source>
</evidence>
<name>A8XRV6_CAEBR</name>
<keyword evidence="1" id="KW-0175">Coiled coil</keyword>
<dbReference type="RefSeq" id="XP_002648917.1">
    <property type="nucleotide sequence ID" value="XM_002648871.1"/>
</dbReference>
<proteinExistence type="predicted"/>
<evidence type="ECO:0000256" key="1">
    <source>
        <dbReference type="SAM" id="Coils"/>
    </source>
</evidence>
<dbReference type="InParanoid" id="A8XRV6"/>
<feature type="coiled-coil region" evidence="1">
    <location>
        <begin position="143"/>
        <end position="170"/>
    </location>
</feature>
<keyword evidence="4" id="KW-1185">Reference proteome</keyword>
<gene>
    <name evidence="3 5" type="ORF">CBG17832</name>
    <name evidence="3" type="ORF">CBG_17832</name>
</gene>
<dbReference type="AlphaFoldDB" id="A8XRV6"/>
<dbReference type="WormBase" id="CBG17832">
    <property type="protein sequence ID" value="CBP10694"/>
    <property type="gene ID" value="WBGene00037352"/>
</dbReference>
<sequence>MSVSKDFVLDDDGRLQQTIQNIQKFTKLSRNGAHNLLSPLIRLINEKDNDTFKQIAGHTEVMKCLREAWLEESNFKERNEKFVRNIGEWMLDKGFSSVEELDEKWNAARLTECKMRRYKCIAKYNTIELEAARETEKYQTVKFEQVQKECDELKRRNRMLFQQLEVARSDIRKMTVHQESEHKLFVSEKKKSSVGFSEYNAHSFEHIEKKKSSQVELKMSDPEAKKNSPSWSEIRRRSL</sequence>
<protein>
    <submittedName>
        <fullName evidence="3">Protein CBG17832</fullName>
    </submittedName>
</protein>
<feature type="compositionally biased region" description="Basic and acidic residues" evidence="2">
    <location>
        <begin position="209"/>
        <end position="226"/>
    </location>
</feature>
<organism evidence="3 4">
    <name type="scientific">Caenorhabditis briggsae</name>
    <dbReference type="NCBI Taxonomy" id="6238"/>
    <lineage>
        <taxon>Eukaryota</taxon>
        <taxon>Metazoa</taxon>
        <taxon>Ecdysozoa</taxon>
        <taxon>Nematoda</taxon>
        <taxon>Chromadorea</taxon>
        <taxon>Rhabditida</taxon>
        <taxon>Rhabditina</taxon>
        <taxon>Rhabditomorpha</taxon>
        <taxon>Rhabditoidea</taxon>
        <taxon>Rhabditidae</taxon>
        <taxon>Peloderinae</taxon>
        <taxon>Caenorhabditis</taxon>
    </lineage>
</organism>